<proteinExistence type="predicted"/>
<evidence type="ECO:0000256" key="2">
    <source>
        <dbReference type="ARBA" id="ARBA00022679"/>
    </source>
</evidence>
<evidence type="ECO:0000313" key="8">
    <source>
        <dbReference type="Proteomes" id="UP000077071"/>
    </source>
</evidence>
<dbReference type="PANTHER" id="PTHR42681:SF1">
    <property type="entry name" value="MALONYL-COA-ACYL CARRIER PROTEIN TRANSACYLASE, MITOCHONDRIAL"/>
    <property type="match status" value="1"/>
</dbReference>
<dbReference type="GO" id="GO:0005829">
    <property type="term" value="C:cytosol"/>
    <property type="evidence" value="ECO:0007669"/>
    <property type="project" value="TreeGrafter"/>
</dbReference>
<dbReference type="SMART" id="SM00827">
    <property type="entry name" value="PKS_AT"/>
    <property type="match status" value="2"/>
</dbReference>
<dbReference type="NCBIfam" id="TIGR00128">
    <property type="entry name" value="fabD"/>
    <property type="match status" value="1"/>
</dbReference>
<dbReference type="InterPro" id="IPR014043">
    <property type="entry name" value="Acyl_transferase_dom"/>
</dbReference>
<dbReference type="EC" id="2.3.1.39" evidence="1"/>
<dbReference type="Gene3D" id="3.40.366.10">
    <property type="entry name" value="Malonyl-Coenzyme A Acyl Carrier Protein, domain 2"/>
    <property type="match status" value="2"/>
</dbReference>
<protein>
    <recommendedName>
        <fullName evidence="1">[acyl-carrier-protein] S-malonyltransferase</fullName>
        <ecNumber evidence="1">2.3.1.39</ecNumber>
    </recommendedName>
</protein>
<dbReference type="GO" id="GO:0004314">
    <property type="term" value="F:[acyl-carrier-protein] S-malonyltransferase activity"/>
    <property type="evidence" value="ECO:0007669"/>
    <property type="project" value="UniProtKB-EC"/>
</dbReference>
<dbReference type="InterPro" id="IPR001227">
    <property type="entry name" value="Ac_transferase_dom_sf"/>
</dbReference>
<dbReference type="OrthoDB" id="3248271at2"/>
<evidence type="ECO:0000259" key="6">
    <source>
        <dbReference type="SMART" id="SM00827"/>
    </source>
</evidence>
<evidence type="ECO:0000256" key="5">
    <source>
        <dbReference type="SAM" id="MobiDB-lite"/>
    </source>
</evidence>
<sequence>MTAVRLFPGQGSQHKGMGAELFGRFPSHVAEADHVLGWSLRDLCLDDPDGDLGRTQYTQPALYAVSALGHLARLEDAGVAPEVYAGHSLGEYVALFAAGAVDFATGLRLVARRGALMSEAPAGSMAAVLGCSVEQVEQILDNGGISGVEMANINSNSQIVLSGPRDEMASARLVDAVEGHGGALIPLAVSAAFHSSAMADVEATFAADLRRVEWGPLGATVVSNWTARPYPRDDFVRYLSRQISQPVRWHESISWLLHQGYEEFEEVGPGTVLTKLVTQIKRHPAPVPEDTASTDVTMDAESRRVVPAPPVPRPVSSPAAERLVFLYGGYGTQYRSMGVELYASDTAFRDSVDRVSELFVARGGPSVVAELYDPAVGAGELIDPSASHAALFTLGFALTEALAGRGVCPDAVMGHSLGEYVAAVVAGALNLDDAVGMLVRQADLIGSGPEGSMVSVLAAPSEWESRRHLFPSVELASVSFSGNFVLSGGVQALAEARRALDDDGLVTVELPARSPFHSSLLDRLRGPVSELGASVPWSMPRISLFSFARDGRVAPDQSSQSGSFFWDALRRPTYNEEALRRVASSSLGTRFVDLSATGSFANAMRHGMPDLSCSAAMNRFGKNSATMAGVVDLLRPWS</sequence>
<dbReference type="STRING" id="33888.A6122_0781"/>
<dbReference type="Pfam" id="PF00698">
    <property type="entry name" value="Acyl_transf_1"/>
    <property type="match status" value="2"/>
</dbReference>
<dbReference type="Proteomes" id="UP000077071">
    <property type="component" value="Chromosome"/>
</dbReference>
<name>A0A160KRK2_9MICO</name>
<evidence type="ECO:0000256" key="3">
    <source>
        <dbReference type="ARBA" id="ARBA00023315"/>
    </source>
</evidence>
<evidence type="ECO:0000256" key="4">
    <source>
        <dbReference type="ARBA" id="ARBA00048462"/>
    </source>
</evidence>
<dbReference type="InterPro" id="IPR016036">
    <property type="entry name" value="Malonyl_transacylase_ACP-bd"/>
</dbReference>
<feature type="domain" description="Malonyl-CoA:ACP transacylase (MAT)" evidence="6">
    <location>
        <begin position="6"/>
        <end position="305"/>
    </location>
</feature>
<accession>A0A160KRK2</accession>
<keyword evidence="8" id="KW-1185">Reference proteome</keyword>
<dbReference type="RefSeq" id="WP_084415805.1">
    <property type="nucleotide sequence ID" value="NZ_CP015515.1"/>
</dbReference>
<evidence type="ECO:0000256" key="1">
    <source>
        <dbReference type="ARBA" id="ARBA00013258"/>
    </source>
</evidence>
<comment type="catalytic activity">
    <reaction evidence="4">
        <text>holo-[ACP] + malonyl-CoA = malonyl-[ACP] + CoA</text>
        <dbReference type="Rhea" id="RHEA:41792"/>
        <dbReference type="Rhea" id="RHEA-COMP:9623"/>
        <dbReference type="Rhea" id="RHEA-COMP:9685"/>
        <dbReference type="ChEBI" id="CHEBI:57287"/>
        <dbReference type="ChEBI" id="CHEBI:57384"/>
        <dbReference type="ChEBI" id="CHEBI:64479"/>
        <dbReference type="ChEBI" id="CHEBI:78449"/>
        <dbReference type="EC" id="2.3.1.39"/>
    </reaction>
</comment>
<feature type="region of interest" description="Disordered" evidence="5">
    <location>
        <begin position="284"/>
        <end position="313"/>
    </location>
</feature>
<dbReference type="EMBL" id="CP015515">
    <property type="protein sequence ID" value="AND15934.1"/>
    <property type="molecule type" value="Genomic_DNA"/>
</dbReference>
<dbReference type="SUPFAM" id="SSF55048">
    <property type="entry name" value="Probable ACP-binding domain of malonyl-CoA ACP transacylase"/>
    <property type="match status" value="2"/>
</dbReference>
<dbReference type="KEGG" id="rtn:A6122_0781"/>
<dbReference type="GO" id="GO:0006633">
    <property type="term" value="P:fatty acid biosynthetic process"/>
    <property type="evidence" value="ECO:0007669"/>
    <property type="project" value="TreeGrafter"/>
</dbReference>
<dbReference type="InterPro" id="IPR016035">
    <property type="entry name" value="Acyl_Trfase/lysoPLipase"/>
</dbReference>
<dbReference type="PATRIC" id="fig|33888.3.peg.871"/>
<dbReference type="Gene3D" id="3.30.70.3290">
    <property type="match status" value="1"/>
</dbReference>
<gene>
    <name evidence="7" type="ORF">A6122_0781</name>
</gene>
<dbReference type="SUPFAM" id="SSF52151">
    <property type="entry name" value="FabD/lysophospholipase-like"/>
    <property type="match status" value="2"/>
</dbReference>
<dbReference type="PANTHER" id="PTHR42681">
    <property type="entry name" value="MALONYL-COA-ACYL CARRIER PROTEIN TRANSACYLASE, MITOCHONDRIAL"/>
    <property type="match status" value="1"/>
</dbReference>
<dbReference type="Gene3D" id="3.30.70.250">
    <property type="entry name" value="Malonyl-CoA ACP transacylase, ACP-binding"/>
    <property type="match status" value="1"/>
</dbReference>
<dbReference type="InterPro" id="IPR050858">
    <property type="entry name" value="Mal-CoA-ACP_Trans/PKS_FabD"/>
</dbReference>
<keyword evidence="3" id="KW-0012">Acyltransferase</keyword>
<evidence type="ECO:0000313" key="7">
    <source>
        <dbReference type="EMBL" id="AND15934.1"/>
    </source>
</evidence>
<reference evidence="7 8" key="1">
    <citation type="submission" date="2016-05" db="EMBL/GenBank/DDBJ databases">
        <title>Complete genome sequence of Rathayibacter tritici NCPPB 1953.</title>
        <authorList>
            <person name="Park J."/>
            <person name="Lee H.-H."/>
            <person name="Lee S.-W."/>
            <person name="Seo Y.-S."/>
        </authorList>
    </citation>
    <scope>NUCLEOTIDE SEQUENCE [LARGE SCALE GENOMIC DNA]</scope>
    <source>
        <strain evidence="7 8">NCPPB 1953</strain>
    </source>
</reference>
<organism evidence="7 8">
    <name type="scientific">Rathayibacter tritici</name>
    <dbReference type="NCBI Taxonomy" id="33888"/>
    <lineage>
        <taxon>Bacteria</taxon>
        <taxon>Bacillati</taxon>
        <taxon>Actinomycetota</taxon>
        <taxon>Actinomycetes</taxon>
        <taxon>Micrococcales</taxon>
        <taxon>Microbacteriaceae</taxon>
        <taxon>Rathayibacter</taxon>
    </lineage>
</organism>
<feature type="domain" description="Malonyl-CoA:ACP transacylase (MAT)" evidence="6">
    <location>
        <begin position="326"/>
        <end position="637"/>
    </location>
</feature>
<keyword evidence="2" id="KW-0808">Transferase</keyword>
<dbReference type="InterPro" id="IPR004410">
    <property type="entry name" value="Malonyl_CoA-ACP_transAc_FabD"/>
</dbReference>
<dbReference type="AlphaFoldDB" id="A0A160KRK2"/>